<keyword evidence="2" id="KW-1185">Reference proteome</keyword>
<name>A0A4V5PMM5_9BACT</name>
<comment type="caution">
    <text evidence="1">The sequence shown here is derived from an EMBL/GenBank/DDBJ whole genome shotgun (WGS) entry which is preliminary data.</text>
</comment>
<dbReference type="Proteomes" id="UP000309215">
    <property type="component" value="Unassembled WGS sequence"/>
</dbReference>
<dbReference type="EMBL" id="SSMQ01000023">
    <property type="protein sequence ID" value="TKD04972.1"/>
    <property type="molecule type" value="Genomic_DNA"/>
</dbReference>
<dbReference type="SUPFAM" id="SSF53795">
    <property type="entry name" value="PEP carboxykinase-like"/>
    <property type="match status" value="1"/>
</dbReference>
<evidence type="ECO:0000313" key="1">
    <source>
        <dbReference type="EMBL" id="TKD04972.1"/>
    </source>
</evidence>
<dbReference type="OrthoDB" id="5504187at2"/>
<organism evidence="1 2">
    <name type="scientific">Polyangium fumosum</name>
    <dbReference type="NCBI Taxonomy" id="889272"/>
    <lineage>
        <taxon>Bacteria</taxon>
        <taxon>Pseudomonadati</taxon>
        <taxon>Myxococcota</taxon>
        <taxon>Polyangia</taxon>
        <taxon>Polyangiales</taxon>
        <taxon>Polyangiaceae</taxon>
        <taxon>Polyangium</taxon>
    </lineage>
</organism>
<gene>
    <name evidence="1" type="ORF">E8A74_22140</name>
</gene>
<proteinExistence type="predicted"/>
<reference evidence="1 2" key="1">
    <citation type="submission" date="2019-04" db="EMBL/GenBank/DDBJ databases">
        <authorList>
            <person name="Li Y."/>
            <person name="Wang J."/>
        </authorList>
    </citation>
    <scope>NUCLEOTIDE SEQUENCE [LARGE SCALE GENOMIC DNA]</scope>
    <source>
        <strain evidence="1 2">DSM 14668</strain>
    </source>
</reference>
<evidence type="ECO:0008006" key="3">
    <source>
        <dbReference type="Google" id="ProtNLM"/>
    </source>
</evidence>
<dbReference type="Gene3D" id="3.40.50.300">
    <property type="entry name" value="P-loop containing nucleotide triphosphate hydrolases"/>
    <property type="match status" value="1"/>
</dbReference>
<dbReference type="AlphaFoldDB" id="A0A4V5PMM5"/>
<sequence length="330" mass="35111">MMQTAALHGVTLAWTTEDGAPDLVRELGLDEGIGQTDGSRGRIEIALRHGVAPLDTDPFVEGYRPSFFHGIVQAYREPVGLPRAFLLWDRKSRILVPEGTSHIEAFLAGEEVVPGSARGALEIALSLALRAHGLYHLHAAALVHRTHGEAILVVGGTGAGKTTTTITLASAGYDLLGDDALLLEETPVGRPRLCAFPRPFHVGPATLSAFPRLAPFAGPPKSHGDRRDVDPKRAFPGQARSTCLAPTLVLYPHVEPDQPTQLAPIAKAEGLGHLIASSGGLVIDDVPGKAEHLALLTRLTNGARHYELRMGRDLLDDPSILAAGIDSLDF</sequence>
<protein>
    <recommendedName>
        <fullName evidence="3">Serine kinase</fullName>
    </recommendedName>
</protein>
<evidence type="ECO:0000313" key="2">
    <source>
        <dbReference type="Proteomes" id="UP000309215"/>
    </source>
</evidence>
<accession>A0A4V5PMM5</accession>
<dbReference type="InterPro" id="IPR027417">
    <property type="entry name" value="P-loop_NTPase"/>
</dbReference>